<gene>
    <name evidence="3" type="ORF">MON41_25285</name>
</gene>
<evidence type="ECO:0000259" key="2">
    <source>
        <dbReference type="Pfam" id="PF13449"/>
    </source>
</evidence>
<evidence type="ECO:0000313" key="4">
    <source>
        <dbReference type="Proteomes" id="UP001201985"/>
    </source>
</evidence>
<name>A0ABS9WD97_9PROT</name>
<reference evidence="3 4" key="1">
    <citation type="submission" date="2022-03" db="EMBL/GenBank/DDBJ databases">
        <title>Complete genome analysis of Roseomonas KG 17.1 : a prolific producer of plant growth promoters.</title>
        <authorList>
            <person name="Saadouli I."/>
            <person name="Najjari A."/>
            <person name="Mosbah A."/>
            <person name="Ouzari H.I."/>
        </authorList>
    </citation>
    <scope>NUCLEOTIDE SEQUENCE [LARGE SCALE GENOMIC DNA]</scope>
    <source>
        <strain evidence="3 4">KG17-1</strain>
    </source>
</reference>
<dbReference type="Pfam" id="PF13449">
    <property type="entry name" value="Phytase-like"/>
    <property type="match status" value="1"/>
</dbReference>
<accession>A0ABS9WD97</accession>
<keyword evidence="1" id="KW-0732">Signal</keyword>
<organism evidence="3 4">
    <name type="scientific">Teichococcus vastitatis</name>
    <dbReference type="NCBI Taxonomy" id="2307076"/>
    <lineage>
        <taxon>Bacteria</taxon>
        <taxon>Pseudomonadati</taxon>
        <taxon>Pseudomonadota</taxon>
        <taxon>Alphaproteobacteria</taxon>
        <taxon>Acetobacterales</taxon>
        <taxon>Roseomonadaceae</taxon>
        <taxon>Roseomonas</taxon>
    </lineage>
</organism>
<dbReference type="RefSeq" id="WP_238384001.1">
    <property type="nucleotide sequence ID" value="NZ_JALBUU010000125.1"/>
</dbReference>
<dbReference type="SUPFAM" id="SSF101898">
    <property type="entry name" value="NHL repeat"/>
    <property type="match status" value="1"/>
</dbReference>
<dbReference type="PANTHER" id="PTHR37957:SF1">
    <property type="entry name" value="PHYTASE-LIKE DOMAIN-CONTAINING PROTEIN"/>
    <property type="match status" value="1"/>
</dbReference>
<proteinExistence type="predicted"/>
<sequence length="431" mass="46588">MTMRRLLLGTCLLLPAWNLPARAAPEITVLESQDPVLRLGRFAFEGGRTLDLSVGIGSAAHHRAGDPVDIVYTLSDRGPNIACGDAEPVTGLPAARICAADPKGRLYPVPDYAPTLYGVRLLPAERRFQVFESIALKTRDGRPITGLTNPLPGRTEQPLDGQGRKLAHDVSAIDAEGLIRLPDGTAWIGEENGPSLVQVAPDGRIRRRVVPAGTAGEFSGAGYEVVEGLPAILARRQSNRGIESIAGTPDGATLYTVLQNPLANPDAAAYRAARNTRLLRYDPADNRVTGEWVYQLDAPQSFRNDPSDKQNDPRISEMSWLGPDRLLVLERTEKTTKLYEVRLGGATDILGSSWDEAATAPSLEQRNDLAGTEVTPLAKRLVLDSAEHLELPGKLEGVAVLPDRTLMLINDDDFGIGSERTKIVLVRGVLD</sequence>
<keyword evidence="4" id="KW-1185">Reference proteome</keyword>
<dbReference type="InterPro" id="IPR027372">
    <property type="entry name" value="Phytase-like_dom"/>
</dbReference>
<protein>
    <submittedName>
        <fullName evidence="3">Esterase-like activity of phytase family protein</fullName>
    </submittedName>
</protein>
<comment type="caution">
    <text evidence="3">The sequence shown here is derived from an EMBL/GenBank/DDBJ whole genome shotgun (WGS) entry which is preliminary data.</text>
</comment>
<dbReference type="EMBL" id="JALBUU010000125">
    <property type="protein sequence ID" value="MCI0756953.1"/>
    <property type="molecule type" value="Genomic_DNA"/>
</dbReference>
<dbReference type="PANTHER" id="PTHR37957">
    <property type="entry name" value="BLR7070 PROTEIN"/>
    <property type="match status" value="1"/>
</dbReference>
<dbReference type="Proteomes" id="UP001201985">
    <property type="component" value="Unassembled WGS sequence"/>
</dbReference>
<evidence type="ECO:0000313" key="3">
    <source>
        <dbReference type="EMBL" id="MCI0756953.1"/>
    </source>
</evidence>
<evidence type="ECO:0000256" key="1">
    <source>
        <dbReference type="SAM" id="SignalP"/>
    </source>
</evidence>
<feature type="signal peptide" evidence="1">
    <location>
        <begin position="1"/>
        <end position="23"/>
    </location>
</feature>
<feature type="domain" description="Phytase-like" evidence="2">
    <location>
        <begin position="101"/>
        <end position="414"/>
    </location>
</feature>
<feature type="chain" id="PRO_5045169362" evidence="1">
    <location>
        <begin position="24"/>
        <end position="431"/>
    </location>
</feature>